<accession>A0A914DU42</accession>
<keyword evidence="1" id="KW-1185">Reference proteome</keyword>
<dbReference type="Proteomes" id="UP000887540">
    <property type="component" value="Unplaced"/>
</dbReference>
<dbReference type="WBParaSite" id="ACRNAN_scaffold3700.g12549.t1">
    <property type="protein sequence ID" value="ACRNAN_scaffold3700.g12549.t1"/>
    <property type="gene ID" value="ACRNAN_scaffold3700.g12549"/>
</dbReference>
<protein>
    <submittedName>
        <fullName evidence="2">Uncharacterized protein</fullName>
    </submittedName>
</protein>
<dbReference type="AlphaFoldDB" id="A0A914DU42"/>
<proteinExistence type="predicted"/>
<evidence type="ECO:0000313" key="1">
    <source>
        <dbReference type="Proteomes" id="UP000887540"/>
    </source>
</evidence>
<organism evidence="1 2">
    <name type="scientific">Acrobeloides nanus</name>
    <dbReference type="NCBI Taxonomy" id="290746"/>
    <lineage>
        <taxon>Eukaryota</taxon>
        <taxon>Metazoa</taxon>
        <taxon>Ecdysozoa</taxon>
        <taxon>Nematoda</taxon>
        <taxon>Chromadorea</taxon>
        <taxon>Rhabditida</taxon>
        <taxon>Tylenchina</taxon>
        <taxon>Cephalobomorpha</taxon>
        <taxon>Cephaloboidea</taxon>
        <taxon>Cephalobidae</taxon>
        <taxon>Acrobeloides</taxon>
    </lineage>
</organism>
<name>A0A914DU42_9BILA</name>
<evidence type="ECO:0000313" key="2">
    <source>
        <dbReference type="WBParaSite" id="ACRNAN_scaffold3700.g12549.t1"/>
    </source>
</evidence>
<reference evidence="2" key="1">
    <citation type="submission" date="2022-11" db="UniProtKB">
        <authorList>
            <consortium name="WormBaseParasite"/>
        </authorList>
    </citation>
    <scope>IDENTIFICATION</scope>
</reference>
<sequence>MKWAPEFLPRDKMKHPVSKYIFVRSNQTCNGYEAYNCTECLKVYREMRKQGKTFGTLPAIIYVPKQKLAYGDPEKPYNKEHLCENPEAWNEKKRITSTVVRQNTSIESNLLLCKEGNNGATT</sequence>